<organism evidence="7 8">
    <name type="scientific">Capsicum baccatum</name>
    <name type="common">Peruvian pepper</name>
    <dbReference type="NCBI Taxonomy" id="33114"/>
    <lineage>
        <taxon>Eukaryota</taxon>
        <taxon>Viridiplantae</taxon>
        <taxon>Streptophyta</taxon>
        <taxon>Embryophyta</taxon>
        <taxon>Tracheophyta</taxon>
        <taxon>Spermatophyta</taxon>
        <taxon>Magnoliopsida</taxon>
        <taxon>eudicotyledons</taxon>
        <taxon>Gunneridae</taxon>
        <taxon>Pentapetalae</taxon>
        <taxon>asterids</taxon>
        <taxon>lamiids</taxon>
        <taxon>Solanales</taxon>
        <taxon>Solanaceae</taxon>
        <taxon>Solanoideae</taxon>
        <taxon>Capsiceae</taxon>
        <taxon>Capsicum</taxon>
    </lineage>
</organism>
<dbReference type="SUPFAM" id="SSF49764">
    <property type="entry name" value="HSP20-like chaperones"/>
    <property type="match status" value="1"/>
</dbReference>
<dbReference type="EMBL" id="MLFT02000003">
    <property type="protein sequence ID" value="PHT52682.1"/>
    <property type="molecule type" value="Genomic_DNA"/>
</dbReference>
<dbReference type="AlphaFoldDB" id="A0A2G2X5B9"/>
<keyword evidence="8" id="KW-1185">Reference proteome</keyword>
<keyword evidence="1" id="KW-0346">Stress response</keyword>
<accession>A0A2G2X5B9</accession>
<evidence type="ECO:0000313" key="8">
    <source>
        <dbReference type="Proteomes" id="UP000224567"/>
    </source>
</evidence>
<dbReference type="Pfam" id="PF00011">
    <property type="entry name" value="HSP20"/>
    <property type="match status" value="1"/>
</dbReference>
<dbReference type="InterPro" id="IPR002068">
    <property type="entry name" value="A-crystallin/Hsp20_dom"/>
</dbReference>
<dbReference type="OrthoDB" id="5511210at2759"/>
<name>A0A2G2X5B9_CAPBA</name>
<dbReference type="InterPro" id="IPR031107">
    <property type="entry name" value="Small_HSP"/>
</dbReference>
<evidence type="ECO:0000256" key="3">
    <source>
        <dbReference type="PROSITE-ProRule" id="PRU00285"/>
    </source>
</evidence>
<evidence type="ECO:0000256" key="2">
    <source>
        <dbReference type="ARBA" id="ARBA00023277"/>
    </source>
</evidence>
<dbReference type="PANTHER" id="PTHR11527">
    <property type="entry name" value="HEAT-SHOCK PROTEIN 20 FAMILY MEMBER"/>
    <property type="match status" value="1"/>
</dbReference>
<evidence type="ECO:0000256" key="4">
    <source>
        <dbReference type="RuleBase" id="RU003616"/>
    </source>
</evidence>
<evidence type="ECO:0000313" key="7">
    <source>
        <dbReference type="EMBL" id="PHT52682.1"/>
    </source>
</evidence>
<comment type="similarity">
    <text evidence="3 4">Belongs to the small heat shock protein (HSP20) family.</text>
</comment>
<dbReference type="Pfam" id="PF05691">
    <property type="entry name" value="Raffinose_syn"/>
    <property type="match status" value="1"/>
</dbReference>
<comment type="caution">
    <text evidence="7">The sequence shown here is derived from an EMBL/GenBank/DDBJ whole genome shotgun (WGS) entry which is preliminary data.</text>
</comment>
<feature type="region of interest" description="Disordered" evidence="5">
    <location>
        <begin position="1"/>
        <end position="23"/>
    </location>
</feature>
<evidence type="ECO:0000259" key="6">
    <source>
        <dbReference type="PROSITE" id="PS01031"/>
    </source>
</evidence>
<evidence type="ECO:0000256" key="5">
    <source>
        <dbReference type="SAM" id="MobiDB-lite"/>
    </source>
</evidence>
<dbReference type="InterPro" id="IPR008811">
    <property type="entry name" value="Glycosyl_hydrolases_36"/>
</dbReference>
<gene>
    <name evidence="7" type="ORF">CQW23_07144</name>
</gene>
<feature type="domain" description="SHSP" evidence="6">
    <location>
        <begin position="243"/>
        <end position="357"/>
    </location>
</feature>
<reference evidence="8" key="2">
    <citation type="journal article" date="2017" name="J. Anim. Genet.">
        <title>Multiple reference genome sequences of hot pepper reveal the massive evolution of plant disease resistance genes by retroduplication.</title>
        <authorList>
            <person name="Kim S."/>
            <person name="Park J."/>
            <person name="Yeom S.-I."/>
            <person name="Kim Y.-M."/>
            <person name="Seo E."/>
            <person name="Kim K.-T."/>
            <person name="Kim M.-S."/>
            <person name="Lee J.M."/>
            <person name="Cheong K."/>
            <person name="Shin H.-S."/>
            <person name="Kim S.-B."/>
            <person name="Han K."/>
            <person name="Lee J."/>
            <person name="Park M."/>
            <person name="Lee H.-A."/>
            <person name="Lee H.-Y."/>
            <person name="Lee Y."/>
            <person name="Oh S."/>
            <person name="Lee J.H."/>
            <person name="Choi E."/>
            <person name="Choi E."/>
            <person name="Lee S.E."/>
            <person name="Jeon J."/>
            <person name="Kim H."/>
            <person name="Choi G."/>
            <person name="Song H."/>
            <person name="Lee J."/>
            <person name="Lee S.-C."/>
            <person name="Kwon J.-K."/>
            <person name="Lee H.-Y."/>
            <person name="Koo N."/>
            <person name="Hong Y."/>
            <person name="Kim R.W."/>
            <person name="Kang W.-H."/>
            <person name="Huh J.H."/>
            <person name="Kang B.-C."/>
            <person name="Yang T.-J."/>
            <person name="Lee Y.-H."/>
            <person name="Bennetzen J.L."/>
            <person name="Choi D."/>
        </authorList>
    </citation>
    <scope>NUCLEOTIDE SEQUENCE [LARGE SCALE GENOMIC DNA]</scope>
    <source>
        <strain evidence="8">cv. PBC81</strain>
    </source>
</reference>
<evidence type="ECO:0000256" key="1">
    <source>
        <dbReference type="ARBA" id="ARBA00023016"/>
    </source>
</evidence>
<dbReference type="Gene3D" id="2.60.40.790">
    <property type="match status" value="1"/>
</dbReference>
<dbReference type="Proteomes" id="UP000224567">
    <property type="component" value="Unassembled WGS sequence"/>
</dbReference>
<dbReference type="InterPro" id="IPR008978">
    <property type="entry name" value="HSP20-like_chaperone"/>
</dbReference>
<protein>
    <recommendedName>
        <fullName evidence="6">SHSP domain-containing protein</fullName>
    </recommendedName>
</protein>
<sequence>MDKKGVHSPMNAKKSIVSDRDTASSVKMITDKELSNPLMDDTLSKSSFEDLEPKRFQWIFYVFNYQRAGWCQFGKKNLIYDCQLGKIAGIIRANDVNCLPRIAHDGWTGDAILYSYLHRYFFCLPTNASIPITLNVSEYEIFAVVPIKKMSTGSRFALIVLVNILNSGGAIKELKYETEEKSGLISMKCWIFNVVKFRMSTGMVALIAIKGATSSTHSPSTYGIHSKAFQFQAQANTPFAARETSTFTNVRINWKETPEAHIFKVDIPGIKKEEVKVEIEKEMILQINGERIREQGEKNDQWHHMERSSAKFLRRFRLPENTKTGEIKTAMEIGVLTETISKEKEKKPEVEAINIYG</sequence>
<keyword evidence="2" id="KW-0119">Carbohydrate metabolism</keyword>
<reference evidence="7 8" key="1">
    <citation type="journal article" date="2017" name="Genome Biol.">
        <title>New reference genome sequences of hot pepper reveal the massive evolution of plant disease-resistance genes by retroduplication.</title>
        <authorList>
            <person name="Kim S."/>
            <person name="Park J."/>
            <person name="Yeom S.I."/>
            <person name="Kim Y.M."/>
            <person name="Seo E."/>
            <person name="Kim K.T."/>
            <person name="Kim M.S."/>
            <person name="Lee J.M."/>
            <person name="Cheong K."/>
            <person name="Shin H.S."/>
            <person name="Kim S.B."/>
            <person name="Han K."/>
            <person name="Lee J."/>
            <person name="Park M."/>
            <person name="Lee H.A."/>
            <person name="Lee H.Y."/>
            <person name="Lee Y."/>
            <person name="Oh S."/>
            <person name="Lee J.H."/>
            <person name="Choi E."/>
            <person name="Choi E."/>
            <person name="Lee S.E."/>
            <person name="Jeon J."/>
            <person name="Kim H."/>
            <person name="Choi G."/>
            <person name="Song H."/>
            <person name="Lee J."/>
            <person name="Lee S.C."/>
            <person name="Kwon J.K."/>
            <person name="Lee H.Y."/>
            <person name="Koo N."/>
            <person name="Hong Y."/>
            <person name="Kim R.W."/>
            <person name="Kang W.H."/>
            <person name="Huh J.H."/>
            <person name="Kang B.C."/>
            <person name="Yang T.J."/>
            <person name="Lee Y.H."/>
            <person name="Bennetzen J.L."/>
            <person name="Choi D."/>
        </authorList>
    </citation>
    <scope>NUCLEOTIDE SEQUENCE [LARGE SCALE GENOMIC DNA]</scope>
    <source>
        <strain evidence="8">cv. PBC81</strain>
    </source>
</reference>
<dbReference type="PROSITE" id="PS01031">
    <property type="entry name" value="SHSP"/>
    <property type="match status" value="1"/>
</dbReference>
<proteinExistence type="inferred from homology"/>